<evidence type="ECO:0000313" key="4">
    <source>
        <dbReference type="Proteomes" id="UP000838412"/>
    </source>
</evidence>
<dbReference type="OrthoDB" id="551053at2759"/>
<keyword evidence="4" id="KW-1185">Reference proteome</keyword>
<dbReference type="Pfam" id="PF15964">
    <property type="entry name" value="CCCAP"/>
    <property type="match status" value="1"/>
</dbReference>
<dbReference type="PANTHER" id="PTHR35970">
    <property type="entry name" value="SODIUM CHANNEL AND CLATHRIN LINKER 1"/>
    <property type="match status" value="1"/>
</dbReference>
<accession>A0A8K0EYJ1</accession>
<evidence type="ECO:0000256" key="2">
    <source>
        <dbReference type="SAM" id="MobiDB-lite"/>
    </source>
</evidence>
<dbReference type="GO" id="GO:0005814">
    <property type="term" value="C:centriole"/>
    <property type="evidence" value="ECO:0007669"/>
    <property type="project" value="TreeGrafter"/>
</dbReference>
<dbReference type="EMBL" id="OV696691">
    <property type="protein sequence ID" value="CAH1267288.1"/>
    <property type="molecule type" value="Genomic_DNA"/>
</dbReference>
<gene>
    <name evidence="3" type="primary">SCLT1</name>
    <name evidence="3" type="ORF">BLAG_LOCUS20704</name>
</gene>
<feature type="coiled-coil region" evidence="1">
    <location>
        <begin position="60"/>
        <end position="101"/>
    </location>
</feature>
<evidence type="ECO:0000313" key="3">
    <source>
        <dbReference type="EMBL" id="CAH1267288.1"/>
    </source>
</evidence>
<evidence type="ECO:0000256" key="1">
    <source>
        <dbReference type="SAM" id="Coils"/>
    </source>
</evidence>
<dbReference type="GO" id="GO:0045162">
    <property type="term" value="P:clustering of voltage-gated sodium channels"/>
    <property type="evidence" value="ECO:0007669"/>
    <property type="project" value="InterPro"/>
</dbReference>
<dbReference type="InterPro" id="IPR038911">
    <property type="entry name" value="SCLT1"/>
</dbReference>
<keyword evidence="1" id="KW-0175">Coiled coil</keyword>
<proteinExistence type="predicted"/>
<dbReference type="InterPro" id="IPR031887">
    <property type="entry name" value="SDCCAG8"/>
</dbReference>
<feature type="region of interest" description="Disordered" evidence="2">
    <location>
        <begin position="659"/>
        <end position="683"/>
    </location>
</feature>
<dbReference type="GO" id="GO:0060271">
    <property type="term" value="P:cilium assembly"/>
    <property type="evidence" value="ECO:0007669"/>
    <property type="project" value="TreeGrafter"/>
</dbReference>
<dbReference type="GO" id="GO:0007098">
    <property type="term" value="P:centrosome cycle"/>
    <property type="evidence" value="ECO:0007669"/>
    <property type="project" value="InterPro"/>
</dbReference>
<dbReference type="Proteomes" id="UP000838412">
    <property type="component" value="Chromosome 6"/>
</dbReference>
<name>A0A8K0EYJ1_BRALA</name>
<dbReference type="PANTHER" id="PTHR35970:SF1">
    <property type="entry name" value="SODIUM CHANNEL AND CLATHRIN LINKER 1"/>
    <property type="match status" value="1"/>
</dbReference>
<reference evidence="3" key="1">
    <citation type="submission" date="2022-01" db="EMBL/GenBank/DDBJ databases">
        <authorList>
            <person name="Braso-Vives M."/>
        </authorList>
    </citation>
    <scope>NUCLEOTIDE SEQUENCE</scope>
</reference>
<dbReference type="AlphaFoldDB" id="A0A8K0EYJ1"/>
<sequence>MSSDEVNFLREQVQRLNAVLSQYQDRYLPVNEGSGEGGLFAPDDPPAQWLTDRSLLSPLLAEYDHVMQTQKEQLQQCRAEQARLKDRVEQLVTENNRLQRELHQNVQSQLELARVQAGGSFAPDEGDPLNNLQEQLQLANQEKDHAMDLWRSAQRELDKVQQEKKEQLQDFQLRTGQQQASSAQLRTLNQKCQQLQLANQRLEQATQQYIATINGQNTEMDRLREELKKAKYEAHTSAIQLTETRKTLEELHDQLKGREKENSDALGREEAAGTRLKEVQTIAMDLEIKIADAIREIDSLQKEKKKLEDRVSSLVSKNSELEEREFEVTEKVRDSVQMVENALLERDQAIVREKQNAQEIQRLQAMLAKLLNEAGARTRKEVDGVREQCNKNLEKLMEEIHGLEMEVGQKQAQVDRAIREKRAVEGELEKVYKSGEGEGGHASELTNRLFNAERARDEADMNLRSLQKKLKKMEDDRDQNKLQHEAILSQTANHVESLRKDCEDLTMDKIKLQEEVSKLQQEANNGRRQGQEAQRKAARQVAMLEQEHKQREREFTVKLEGTEDANRQSMSELRKLLTAQQKMNAKWREESKGLTRKFEGKLSELRSELSRHKKYNDELRDLLESSQQKNAELERRLGEYKEQNNRLQQRLRDAENRVTKLLEQPRGSTRDAGSLKSRSRGFDPSLLLSDLKTSTYLE</sequence>
<feature type="coiled-coil region" evidence="1">
    <location>
        <begin position="129"/>
        <end position="324"/>
    </location>
</feature>
<dbReference type="GO" id="GO:0005813">
    <property type="term" value="C:centrosome"/>
    <property type="evidence" value="ECO:0007669"/>
    <property type="project" value="InterPro"/>
</dbReference>
<organism evidence="3 4">
    <name type="scientific">Branchiostoma lanceolatum</name>
    <name type="common">Common lancelet</name>
    <name type="synonym">Amphioxus lanceolatum</name>
    <dbReference type="NCBI Taxonomy" id="7740"/>
    <lineage>
        <taxon>Eukaryota</taxon>
        <taxon>Metazoa</taxon>
        <taxon>Chordata</taxon>
        <taxon>Cephalochordata</taxon>
        <taxon>Leptocardii</taxon>
        <taxon>Amphioxiformes</taxon>
        <taxon>Branchiostomatidae</taxon>
        <taxon>Branchiostoma</taxon>
    </lineage>
</organism>
<protein>
    <submittedName>
        <fullName evidence="3">SCLT1 protein</fullName>
    </submittedName>
</protein>